<proteinExistence type="predicted"/>
<keyword evidence="3" id="KW-1185">Reference proteome</keyword>
<sequence length="103" mass="10365">LTPSSPVRPGPPPPMRVAVVACSGRELAALDADPSWRLRDVLAGLPQHGGSLGGQRRLFLGGAELCGAATLADAVGDRGHGQQRAHSGVNPGAASGDRCLLAP</sequence>
<protein>
    <submittedName>
        <fullName evidence="2">Uncharacterized protein</fullName>
    </submittedName>
</protein>
<comment type="caution">
    <text evidence="2">The sequence shown here is derived from an EMBL/GenBank/DDBJ whole genome shotgun (WGS) entry which is preliminary data.</text>
</comment>
<evidence type="ECO:0000256" key="1">
    <source>
        <dbReference type="SAM" id="MobiDB-lite"/>
    </source>
</evidence>
<feature type="region of interest" description="Disordered" evidence="1">
    <location>
        <begin position="77"/>
        <end position="103"/>
    </location>
</feature>
<name>A0ABN9Q4X1_9DINO</name>
<reference evidence="2" key="1">
    <citation type="submission" date="2023-10" db="EMBL/GenBank/DDBJ databases">
        <authorList>
            <person name="Chen Y."/>
            <person name="Shah S."/>
            <person name="Dougan E. K."/>
            <person name="Thang M."/>
            <person name="Chan C."/>
        </authorList>
    </citation>
    <scope>NUCLEOTIDE SEQUENCE [LARGE SCALE GENOMIC DNA]</scope>
</reference>
<dbReference type="Proteomes" id="UP001189429">
    <property type="component" value="Unassembled WGS sequence"/>
</dbReference>
<evidence type="ECO:0000313" key="3">
    <source>
        <dbReference type="Proteomes" id="UP001189429"/>
    </source>
</evidence>
<evidence type="ECO:0000313" key="2">
    <source>
        <dbReference type="EMBL" id="CAK0798292.1"/>
    </source>
</evidence>
<gene>
    <name evidence="2" type="ORF">PCOR1329_LOCUS7088</name>
</gene>
<dbReference type="EMBL" id="CAUYUJ010001913">
    <property type="protein sequence ID" value="CAK0798292.1"/>
    <property type="molecule type" value="Genomic_DNA"/>
</dbReference>
<organism evidence="2 3">
    <name type="scientific">Prorocentrum cordatum</name>
    <dbReference type="NCBI Taxonomy" id="2364126"/>
    <lineage>
        <taxon>Eukaryota</taxon>
        <taxon>Sar</taxon>
        <taxon>Alveolata</taxon>
        <taxon>Dinophyceae</taxon>
        <taxon>Prorocentrales</taxon>
        <taxon>Prorocentraceae</taxon>
        <taxon>Prorocentrum</taxon>
    </lineage>
</organism>
<feature type="non-terminal residue" evidence="2">
    <location>
        <position position="1"/>
    </location>
</feature>
<accession>A0ABN9Q4X1</accession>